<feature type="region of interest" description="Disordered" evidence="1">
    <location>
        <begin position="62"/>
        <end position="92"/>
    </location>
</feature>
<evidence type="ECO:0000313" key="3">
    <source>
        <dbReference type="Proteomes" id="UP000823775"/>
    </source>
</evidence>
<dbReference type="Proteomes" id="UP000823775">
    <property type="component" value="Unassembled WGS sequence"/>
</dbReference>
<evidence type="ECO:0000256" key="1">
    <source>
        <dbReference type="SAM" id="MobiDB-lite"/>
    </source>
</evidence>
<reference evidence="2 3" key="1">
    <citation type="journal article" date="2021" name="BMC Genomics">
        <title>Datura genome reveals duplications of psychoactive alkaloid biosynthetic genes and high mutation rate following tissue culture.</title>
        <authorList>
            <person name="Rajewski A."/>
            <person name="Carter-House D."/>
            <person name="Stajich J."/>
            <person name="Litt A."/>
        </authorList>
    </citation>
    <scope>NUCLEOTIDE SEQUENCE [LARGE SCALE GENOMIC DNA]</scope>
    <source>
        <strain evidence="2">AR-01</strain>
    </source>
</reference>
<keyword evidence="3" id="KW-1185">Reference proteome</keyword>
<proteinExistence type="predicted"/>
<name>A0ABS8WP71_DATST</name>
<comment type="caution">
    <text evidence="2">The sequence shown here is derived from an EMBL/GenBank/DDBJ whole genome shotgun (WGS) entry which is preliminary data.</text>
</comment>
<feature type="compositionally biased region" description="Polar residues" evidence="1">
    <location>
        <begin position="62"/>
        <end position="73"/>
    </location>
</feature>
<dbReference type="EMBL" id="JACEIK010008801">
    <property type="protein sequence ID" value="MCE3051652.1"/>
    <property type="molecule type" value="Genomic_DNA"/>
</dbReference>
<gene>
    <name evidence="2" type="ORF">HAX54_050444</name>
</gene>
<organism evidence="2 3">
    <name type="scientific">Datura stramonium</name>
    <name type="common">Jimsonweed</name>
    <name type="synonym">Common thornapple</name>
    <dbReference type="NCBI Taxonomy" id="4076"/>
    <lineage>
        <taxon>Eukaryota</taxon>
        <taxon>Viridiplantae</taxon>
        <taxon>Streptophyta</taxon>
        <taxon>Embryophyta</taxon>
        <taxon>Tracheophyta</taxon>
        <taxon>Spermatophyta</taxon>
        <taxon>Magnoliopsida</taxon>
        <taxon>eudicotyledons</taxon>
        <taxon>Gunneridae</taxon>
        <taxon>Pentapetalae</taxon>
        <taxon>asterids</taxon>
        <taxon>lamiids</taxon>
        <taxon>Solanales</taxon>
        <taxon>Solanaceae</taxon>
        <taxon>Solanoideae</taxon>
        <taxon>Datureae</taxon>
        <taxon>Datura</taxon>
    </lineage>
</organism>
<evidence type="ECO:0000313" key="2">
    <source>
        <dbReference type="EMBL" id="MCE3051652.1"/>
    </source>
</evidence>
<sequence>MSGGYTNGSFPGGYTEPTALVSNRMTHKGFKPKYYYDRNDIDKSTLQYYKFKKKSVVAYGNSITNGGPNSGSDSRYHAAESHNFTQPAKGFS</sequence>
<protein>
    <submittedName>
        <fullName evidence="2">Uncharacterized protein</fullName>
    </submittedName>
</protein>
<accession>A0ABS8WP71</accession>